<proteinExistence type="predicted"/>
<feature type="transmembrane region" description="Helical" evidence="1">
    <location>
        <begin position="38"/>
        <end position="56"/>
    </location>
</feature>
<keyword evidence="3" id="KW-1185">Reference proteome</keyword>
<dbReference type="AlphaFoldDB" id="A0A285RZW2"/>
<dbReference type="EMBL" id="OBMT01000002">
    <property type="protein sequence ID" value="SOC00120.1"/>
    <property type="molecule type" value="Genomic_DNA"/>
</dbReference>
<evidence type="ECO:0000256" key="1">
    <source>
        <dbReference type="SAM" id="Phobius"/>
    </source>
</evidence>
<keyword evidence="1" id="KW-0472">Membrane</keyword>
<sequence>MPELGLFQNIWQNLAIVIAMSILIVWAGKSLGILNWKLLDLCVLAFGAVGFLTPAFEIQRMGFEMEASAQKGWTVGELLGLKMEADVLLINCQVSTRSEYSPPDFDLIVEERNKVCRWAKQFSDLVGGFDQDNYKEIPKEIFASLPSIREFSGGYQKDRILERLSDWNQHVQDRRSAEAMSQRMSPIELILLSPYLLALAFALAVAAVLWKPRQ</sequence>
<feature type="transmembrane region" description="Helical" evidence="1">
    <location>
        <begin position="189"/>
        <end position="210"/>
    </location>
</feature>
<reference evidence="3" key="1">
    <citation type="submission" date="2017-08" db="EMBL/GenBank/DDBJ databases">
        <authorList>
            <person name="Varghese N."/>
            <person name="Submissions S."/>
        </authorList>
    </citation>
    <scope>NUCLEOTIDE SEQUENCE [LARGE SCALE GENOMIC DNA]</scope>
    <source>
        <strain evidence="3">JA276</strain>
    </source>
</reference>
<organism evidence="2 3">
    <name type="scientific">Rhodobacter maris</name>
    <dbReference type="NCBI Taxonomy" id="446682"/>
    <lineage>
        <taxon>Bacteria</taxon>
        <taxon>Pseudomonadati</taxon>
        <taxon>Pseudomonadota</taxon>
        <taxon>Alphaproteobacteria</taxon>
        <taxon>Rhodobacterales</taxon>
        <taxon>Rhodobacter group</taxon>
        <taxon>Rhodobacter</taxon>
    </lineage>
</organism>
<gene>
    <name evidence="2" type="ORF">SAMN05877831_102291</name>
</gene>
<evidence type="ECO:0000313" key="2">
    <source>
        <dbReference type="EMBL" id="SOC00120.1"/>
    </source>
</evidence>
<protein>
    <submittedName>
        <fullName evidence="2">Uncharacterized protein</fullName>
    </submittedName>
</protein>
<evidence type="ECO:0000313" key="3">
    <source>
        <dbReference type="Proteomes" id="UP000219111"/>
    </source>
</evidence>
<feature type="transmembrane region" description="Helical" evidence="1">
    <location>
        <begin position="6"/>
        <end position="26"/>
    </location>
</feature>
<name>A0A285RZW2_9RHOB</name>
<dbReference type="Proteomes" id="UP000219111">
    <property type="component" value="Unassembled WGS sequence"/>
</dbReference>
<accession>A0A285RZW2</accession>
<dbReference type="RefSeq" id="WP_141399414.1">
    <property type="nucleotide sequence ID" value="NZ_OBMT01000002.1"/>
</dbReference>
<keyword evidence="1" id="KW-0812">Transmembrane</keyword>
<keyword evidence="1" id="KW-1133">Transmembrane helix</keyword>